<protein>
    <submittedName>
        <fullName evidence="2">Uncharacterized protein</fullName>
    </submittedName>
</protein>
<sequence length="193" mass="21152">FTPPLPVPEGSARAIAWSRPRPSKNQARDPLSFLLCQANLAPYATAPAFAAATAASRRPGGRTILASADEAAGDTGGNQILQRCQLARQLEAARCAAERVAARLAMPQRERDQLVKEAVSRATGLALERVEEVLSSRVAGGTVMRRGQKKQDDEDEYEGGEDEDNVEEDPEHLESVNQMLLLIQAIHYYLFYY</sequence>
<evidence type="ECO:0000256" key="1">
    <source>
        <dbReference type="SAM" id="MobiDB-lite"/>
    </source>
</evidence>
<keyword evidence="3" id="KW-1185">Reference proteome</keyword>
<evidence type="ECO:0000313" key="2">
    <source>
        <dbReference type="EMBL" id="VEL29938.1"/>
    </source>
</evidence>
<name>A0A3S5B0A8_9PLAT</name>
<dbReference type="EMBL" id="CAAALY010107854">
    <property type="protein sequence ID" value="VEL29938.1"/>
    <property type="molecule type" value="Genomic_DNA"/>
</dbReference>
<feature type="region of interest" description="Disordered" evidence="1">
    <location>
        <begin position="1"/>
        <end position="26"/>
    </location>
</feature>
<feature type="compositionally biased region" description="Acidic residues" evidence="1">
    <location>
        <begin position="153"/>
        <end position="171"/>
    </location>
</feature>
<dbReference type="AlphaFoldDB" id="A0A3S5B0A8"/>
<comment type="caution">
    <text evidence="2">The sequence shown here is derived from an EMBL/GenBank/DDBJ whole genome shotgun (WGS) entry which is preliminary data.</text>
</comment>
<reference evidence="2" key="1">
    <citation type="submission" date="2018-11" db="EMBL/GenBank/DDBJ databases">
        <authorList>
            <consortium name="Pathogen Informatics"/>
        </authorList>
    </citation>
    <scope>NUCLEOTIDE SEQUENCE</scope>
</reference>
<proteinExistence type="predicted"/>
<organism evidence="2 3">
    <name type="scientific">Protopolystoma xenopodis</name>
    <dbReference type="NCBI Taxonomy" id="117903"/>
    <lineage>
        <taxon>Eukaryota</taxon>
        <taxon>Metazoa</taxon>
        <taxon>Spiralia</taxon>
        <taxon>Lophotrochozoa</taxon>
        <taxon>Platyhelminthes</taxon>
        <taxon>Monogenea</taxon>
        <taxon>Polyopisthocotylea</taxon>
        <taxon>Polystomatidea</taxon>
        <taxon>Polystomatidae</taxon>
        <taxon>Protopolystoma</taxon>
    </lineage>
</organism>
<dbReference type="Proteomes" id="UP000784294">
    <property type="component" value="Unassembled WGS sequence"/>
</dbReference>
<feature type="non-terminal residue" evidence="2">
    <location>
        <position position="1"/>
    </location>
</feature>
<feature type="region of interest" description="Disordered" evidence="1">
    <location>
        <begin position="143"/>
        <end position="172"/>
    </location>
</feature>
<evidence type="ECO:0000313" key="3">
    <source>
        <dbReference type="Proteomes" id="UP000784294"/>
    </source>
</evidence>
<gene>
    <name evidence="2" type="ORF">PXEA_LOCUS23378</name>
</gene>
<accession>A0A3S5B0A8</accession>